<dbReference type="SFLD" id="SFLDG01014">
    <property type="entry name" value="Terpene_Cyclase_Like_1_N-term"/>
    <property type="match status" value="1"/>
</dbReference>
<evidence type="ECO:0000259" key="7">
    <source>
        <dbReference type="Pfam" id="PF03936"/>
    </source>
</evidence>
<reference evidence="9" key="2">
    <citation type="submission" date="2025-08" db="UniProtKB">
        <authorList>
            <consortium name="RefSeq"/>
        </authorList>
    </citation>
    <scope>IDENTIFICATION</scope>
    <source>
        <tissue evidence="9">Leaves</tissue>
    </source>
</reference>
<dbReference type="Pfam" id="PF03936">
    <property type="entry name" value="Terpene_synth_C"/>
    <property type="match status" value="1"/>
</dbReference>
<dbReference type="InterPro" id="IPR036965">
    <property type="entry name" value="Terpene_synth_N_sf"/>
</dbReference>
<dbReference type="GO" id="GO:0000287">
    <property type="term" value="F:magnesium ion binding"/>
    <property type="evidence" value="ECO:0007669"/>
    <property type="project" value="InterPro"/>
</dbReference>
<dbReference type="SUPFAM" id="SSF48239">
    <property type="entry name" value="Terpenoid cyclases/Protein prenyltransferases"/>
    <property type="match status" value="2"/>
</dbReference>
<keyword evidence="8" id="KW-1185">Reference proteome</keyword>
<accession>A0A6P6VFN5</accession>
<dbReference type="Pfam" id="PF01397">
    <property type="entry name" value="Terpene_synth"/>
    <property type="match status" value="1"/>
</dbReference>
<dbReference type="AlphaFoldDB" id="A0A6P6VFN5"/>
<sequence>MNMKSSLSSILSLVAEVKKGMFSNQDIYTLITPSAYDTAWLAMIPDPTNSKQPMFKSCLDWILNNQNDAGFWGESHAEGRPTIDTLPATLACLVALKTWNVGEGNIGKGLEFFQSKAEIILKLDYHHLPRWFVIVFPAMVELAQATGLDLALTQGSETVLADVLCRRQQLLDMEDVEDDSHQYYPPLISYLESLPSAYHADQQKILKNLGGDGSLFQSPSATASAYIATGNLKCLNYLKSLVQRCHTGVPAEYPVDEEFTQLLMVDHVQRLGLSEHFNEEIEHILKQVYGDFRYQDSQPTETYLLVKKLSKDALAFRLLRMQGYDLKPRCFCWFLQDINMLDYMEQNCEHLTSVLYTVYRAADIAFTGEYELEEARSFSKKLLEKATSAVRIRNDNLVIFPGLQKVIKHELTLPWITRLDHLEHRMWIEENKISPLWLGKASFYRLSCFNNEKLIQLASENYKFRQSIYAKELEELKRWSTESGLADMGFGREKTTYCYFAVSACCCLPHDSIIRLIVAKAAILITVADDFYDMEGSITELEALTEAVQRWDGQNLRSHSKTIFDTLDDLVTKTAATYHLQQEQTRFLKEFRDIWRETFLSWMTEKTWSDTGYLPSMEEYLETGMVSIAAHTLVLPASRFLCQKLPVEEFKPGKYRDITKLLMASTRLVNDTQSYQKEQEDGKMNMVTLHLNENPEADIDDSVAYVKHILDEKTKEFLQIVLEDSSSDMPKSFRHLHLSCMKVFQMFFNSTNLYDSKEDLIDNIKKAIHIPPDYTQTPDHRVKPLPMPSSAPPEKKNVVKIAARFEPNIKVKYRGGKAMFMGQQLLIKNPISVCGSGAVCVPPRF</sequence>
<dbReference type="Gene3D" id="1.50.10.160">
    <property type="match status" value="1"/>
</dbReference>
<evidence type="ECO:0000256" key="5">
    <source>
        <dbReference type="SAM" id="MobiDB-lite"/>
    </source>
</evidence>
<feature type="domain" description="Terpene synthase metal-binding" evidence="7">
    <location>
        <begin position="485"/>
        <end position="716"/>
    </location>
</feature>
<feature type="region of interest" description="Disordered" evidence="5">
    <location>
        <begin position="773"/>
        <end position="794"/>
    </location>
</feature>
<organism evidence="8 9">
    <name type="scientific">Coffea arabica</name>
    <name type="common">Arabian coffee</name>
    <dbReference type="NCBI Taxonomy" id="13443"/>
    <lineage>
        <taxon>Eukaryota</taxon>
        <taxon>Viridiplantae</taxon>
        <taxon>Streptophyta</taxon>
        <taxon>Embryophyta</taxon>
        <taxon>Tracheophyta</taxon>
        <taxon>Spermatophyta</taxon>
        <taxon>Magnoliopsida</taxon>
        <taxon>eudicotyledons</taxon>
        <taxon>Gunneridae</taxon>
        <taxon>Pentapetalae</taxon>
        <taxon>asterids</taxon>
        <taxon>lamiids</taxon>
        <taxon>Gentianales</taxon>
        <taxon>Rubiaceae</taxon>
        <taxon>Ixoroideae</taxon>
        <taxon>Gardenieae complex</taxon>
        <taxon>Bertiereae - Coffeeae clade</taxon>
        <taxon>Coffeeae</taxon>
        <taxon>Coffea</taxon>
    </lineage>
</organism>
<dbReference type="PANTHER" id="PTHR31739:SF25">
    <property type="entry name" value="(E,E)-GERANYLLINALOOL SYNTHASE"/>
    <property type="match status" value="1"/>
</dbReference>
<dbReference type="InterPro" id="IPR008930">
    <property type="entry name" value="Terpenoid_cyclase/PrenylTrfase"/>
</dbReference>
<evidence type="ECO:0000256" key="4">
    <source>
        <dbReference type="ARBA" id="ARBA00023239"/>
    </source>
</evidence>
<dbReference type="InterPro" id="IPR008949">
    <property type="entry name" value="Isoprenoid_synthase_dom_sf"/>
</dbReference>
<protein>
    <submittedName>
        <fullName evidence="9">S-linalool synthase-like</fullName>
    </submittedName>
</protein>
<dbReference type="Proteomes" id="UP001652660">
    <property type="component" value="Chromosome 2c"/>
</dbReference>
<reference evidence="8" key="1">
    <citation type="journal article" date="2025" name="Foods">
        <title>Unveiling the Microbial Signatures of Arabica Coffee Cherries: Insights into Ripeness Specific Diversity, Functional Traits, and Implications for Quality and Safety.</title>
        <authorList>
            <consortium name="RefSeq"/>
            <person name="Tenea G.N."/>
            <person name="Cifuentes V."/>
            <person name="Reyes P."/>
            <person name="Cevallos-Vallejos M."/>
        </authorList>
    </citation>
    <scope>NUCLEOTIDE SEQUENCE [LARGE SCALE GENOMIC DNA]</scope>
</reference>
<dbReference type="FunFam" id="1.50.10.130:FF:000002">
    <property type="entry name" value="Ent-copalyl diphosphate synthase, chloroplastic"/>
    <property type="match status" value="1"/>
</dbReference>
<dbReference type="Gene3D" id="1.50.10.130">
    <property type="entry name" value="Terpene synthase, N-terminal domain"/>
    <property type="match status" value="1"/>
</dbReference>
<feature type="domain" description="Terpene synthase N-terminal" evidence="6">
    <location>
        <begin position="213"/>
        <end position="390"/>
    </location>
</feature>
<dbReference type="Gene3D" id="1.10.600.10">
    <property type="entry name" value="Farnesyl Diphosphate Synthase"/>
    <property type="match status" value="1"/>
</dbReference>
<evidence type="ECO:0000256" key="3">
    <source>
        <dbReference type="ARBA" id="ARBA00022842"/>
    </source>
</evidence>
<dbReference type="RefSeq" id="XP_027101405.1">
    <property type="nucleotide sequence ID" value="XM_027245604.2"/>
</dbReference>
<dbReference type="InterPro" id="IPR001906">
    <property type="entry name" value="Terpene_synth_N"/>
</dbReference>
<dbReference type="OrthoDB" id="2343925at2759"/>
<keyword evidence="2" id="KW-0479">Metal-binding</keyword>
<dbReference type="GeneID" id="113721941"/>
<evidence type="ECO:0000256" key="1">
    <source>
        <dbReference type="ARBA" id="ARBA00001946"/>
    </source>
</evidence>
<evidence type="ECO:0000256" key="2">
    <source>
        <dbReference type="ARBA" id="ARBA00022723"/>
    </source>
</evidence>
<name>A0A6P6VFN5_COFAR</name>
<gene>
    <name evidence="9" type="primary">LOC113721941</name>
</gene>
<dbReference type="PANTHER" id="PTHR31739">
    <property type="entry name" value="ENT-COPALYL DIPHOSPHATE SYNTHASE, CHLOROPLASTIC"/>
    <property type="match status" value="1"/>
</dbReference>
<proteinExistence type="predicted"/>
<dbReference type="SUPFAM" id="SSF48576">
    <property type="entry name" value="Terpenoid synthases"/>
    <property type="match status" value="1"/>
</dbReference>
<keyword evidence="3" id="KW-0460">Magnesium</keyword>
<evidence type="ECO:0000259" key="6">
    <source>
        <dbReference type="Pfam" id="PF01397"/>
    </source>
</evidence>
<keyword evidence="4" id="KW-0456">Lyase</keyword>
<dbReference type="FunFam" id="1.10.600.10:FF:000036">
    <property type="entry name" value="cis-abienol synthase, chloroplastic"/>
    <property type="match status" value="1"/>
</dbReference>
<evidence type="ECO:0000313" key="8">
    <source>
        <dbReference type="Proteomes" id="UP001652660"/>
    </source>
</evidence>
<dbReference type="InterPro" id="IPR005630">
    <property type="entry name" value="Terpene_synthase_metal-bd"/>
</dbReference>
<dbReference type="InterPro" id="IPR050148">
    <property type="entry name" value="Terpene_synthase-like"/>
</dbReference>
<evidence type="ECO:0000313" key="9">
    <source>
        <dbReference type="RefSeq" id="XP_027101405.1"/>
    </source>
</evidence>
<comment type="cofactor">
    <cofactor evidence="1">
        <name>Mg(2+)</name>
        <dbReference type="ChEBI" id="CHEBI:18420"/>
    </cofactor>
</comment>
<dbReference type="GO" id="GO:0016102">
    <property type="term" value="P:diterpenoid biosynthetic process"/>
    <property type="evidence" value="ECO:0007669"/>
    <property type="project" value="TreeGrafter"/>
</dbReference>
<dbReference type="GO" id="GO:0010333">
    <property type="term" value="F:terpene synthase activity"/>
    <property type="evidence" value="ECO:0007669"/>
    <property type="project" value="InterPro"/>
</dbReference>